<keyword evidence="1" id="KW-1133">Transmembrane helix</keyword>
<name>A0ABW0VT16_9BACL</name>
<comment type="caution">
    <text evidence="2">The sequence shown here is derived from an EMBL/GenBank/DDBJ whole genome shotgun (WGS) entry which is preliminary data.</text>
</comment>
<proteinExistence type="predicted"/>
<evidence type="ECO:0000313" key="2">
    <source>
        <dbReference type="EMBL" id="MFC5648014.1"/>
    </source>
</evidence>
<protein>
    <submittedName>
        <fullName evidence="2">Uncharacterized protein</fullName>
    </submittedName>
</protein>
<keyword evidence="3" id="KW-1185">Reference proteome</keyword>
<dbReference type="EMBL" id="JBHSOW010000013">
    <property type="protein sequence ID" value="MFC5648014.1"/>
    <property type="molecule type" value="Genomic_DNA"/>
</dbReference>
<dbReference type="RefSeq" id="WP_379186481.1">
    <property type="nucleotide sequence ID" value="NZ_JBHSOW010000013.1"/>
</dbReference>
<keyword evidence="1" id="KW-0472">Membrane</keyword>
<evidence type="ECO:0000256" key="1">
    <source>
        <dbReference type="SAM" id="Phobius"/>
    </source>
</evidence>
<accession>A0ABW0VT16</accession>
<gene>
    <name evidence="2" type="ORF">ACFPYJ_02555</name>
</gene>
<keyword evidence="1" id="KW-0812">Transmembrane</keyword>
<organism evidence="2 3">
    <name type="scientific">Paenibacillus solisilvae</name>
    <dbReference type="NCBI Taxonomy" id="2486751"/>
    <lineage>
        <taxon>Bacteria</taxon>
        <taxon>Bacillati</taxon>
        <taxon>Bacillota</taxon>
        <taxon>Bacilli</taxon>
        <taxon>Bacillales</taxon>
        <taxon>Paenibacillaceae</taxon>
        <taxon>Paenibacillus</taxon>
    </lineage>
</organism>
<reference evidence="3" key="1">
    <citation type="journal article" date="2019" name="Int. J. Syst. Evol. Microbiol.">
        <title>The Global Catalogue of Microorganisms (GCM) 10K type strain sequencing project: providing services to taxonomists for standard genome sequencing and annotation.</title>
        <authorList>
            <consortium name="The Broad Institute Genomics Platform"/>
            <consortium name="The Broad Institute Genome Sequencing Center for Infectious Disease"/>
            <person name="Wu L."/>
            <person name="Ma J."/>
        </authorList>
    </citation>
    <scope>NUCLEOTIDE SEQUENCE [LARGE SCALE GENOMIC DNA]</scope>
    <source>
        <strain evidence="3">CGMCC 1.3240</strain>
    </source>
</reference>
<dbReference type="Proteomes" id="UP001596047">
    <property type="component" value="Unassembled WGS sequence"/>
</dbReference>
<feature type="transmembrane region" description="Helical" evidence="1">
    <location>
        <begin position="6"/>
        <end position="26"/>
    </location>
</feature>
<evidence type="ECO:0000313" key="3">
    <source>
        <dbReference type="Proteomes" id="UP001596047"/>
    </source>
</evidence>
<sequence>MTDQWIASVIDGGMTTLWVWIIIRTFKEFKKELRKIKGEDMTLPRIDRHNENLYNIRGGIYYGSAEEV</sequence>